<dbReference type="GO" id="GO:0003985">
    <property type="term" value="F:acetyl-CoA C-acetyltransferase activity"/>
    <property type="evidence" value="ECO:0007669"/>
    <property type="project" value="UniProtKB-EC"/>
</dbReference>
<evidence type="ECO:0000313" key="3">
    <source>
        <dbReference type="EMBL" id="MDP9974906.1"/>
    </source>
</evidence>
<dbReference type="AlphaFoldDB" id="A0AAW8EPU8"/>
<proteinExistence type="predicted"/>
<comment type="caution">
    <text evidence="3">The sequence shown here is derived from an EMBL/GenBank/DDBJ whole genome shotgun (WGS) entry which is preliminary data.</text>
</comment>
<dbReference type="CDD" id="cd00829">
    <property type="entry name" value="SCP-x_thiolase"/>
    <property type="match status" value="1"/>
</dbReference>
<dbReference type="EMBL" id="JAUSRV010000020">
    <property type="protein sequence ID" value="MDP9974906.1"/>
    <property type="molecule type" value="Genomic_DNA"/>
</dbReference>
<organism evidence="3 4">
    <name type="scientific">Variovorax paradoxus</name>
    <dbReference type="NCBI Taxonomy" id="34073"/>
    <lineage>
        <taxon>Bacteria</taxon>
        <taxon>Pseudomonadati</taxon>
        <taxon>Pseudomonadota</taxon>
        <taxon>Betaproteobacteria</taxon>
        <taxon>Burkholderiales</taxon>
        <taxon>Comamonadaceae</taxon>
        <taxon>Variovorax</taxon>
    </lineage>
</organism>
<dbReference type="InterPro" id="IPR002155">
    <property type="entry name" value="Thiolase"/>
</dbReference>
<evidence type="ECO:0000259" key="1">
    <source>
        <dbReference type="Pfam" id="PF00108"/>
    </source>
</evidence>
<dbReference type="InterPro" id="IPR016039">
    <property type="entry name" value="Thiolase-like"/>
</dbReference>
<dbReference type="Pfam" id="PF00108">
    <property type="entry name" value="Thiolase_N"/>
    <property type="match status" value="1"/>
</dbReference>
<evidence type="ECO:0000313" key="4">
    <source>
        <dbReference type="Proteomes" id="UP001224845"/>
    </source>
</evidence>
<dbReference type="Gene3D" id="3.40.47.10">
    <property type="match status" value="1"/>
</dbReference>
<dbReference type="InterPro" id="IPR055140">
    <property type="entry name" value="Thiolase_C_2"/>
</dbReference>
<dbReference type="Proteomes" id="UP001224845">
    <property type="component" value="Unassembled WGS sequence"/>
</dbReference>
<accession>A0AAW8EPU8</accession>
<feature type="domain" description="Thiolase N-terminal" evidence="1">
    <location>
        <begin position="9"/>
        <end position="229"/>
    </location>
</feature>
<feature type="domain" description="Thiolase C-terminal" evidence="2">
    <location>
        <begin position="255"/>
        <end position="390"/>
    </location>
</feature>
<reference evidence="3" key="1">
    <citation type="submission" date="2023-07" db="EMBL/GenBank/DDBJ databases">
        <title>Sorghum-associated microbial communities from plants grown in Nebraska, USA.</title>
        <authorList>
            <person name="Schachtman D."/>
        </authorList>
    </citation>
    <scope>NUCLEOTIDE SEQUENCE</scope>
    <source>
        <strain evidence="3">DS3315</strain>
    </source>
</reference>
<dbReference type="Pfam" id="PF22691">
    <property type="entry name" value="Thiolase_C_1"/>
    <property type="match status" value="1"/>
</dbReference>
<gene>
    <name evidence="3" type="ORF">J2W39_006190</name>
</gene>
<dbReference type="SUPFAM" id="SSF53901">
    <property type="entry name" value="Thiolase-like"/>
    <property type="match status" value="1"/>
</dbReference>
<sequence length="392" mass="41421">MDHHMGCSIVGWAHVPFGKHTASSLEKLIVAVADEALSNSAIDPSEIGGTWLGNLNGGFVNDIFASSLILQSDDRLRWAASTRVENACASGAAAINAACDAIESGRISAALVVGAELMTQRDTPAVTNILAGCSYVPEEASIGLTFPGIFAEFAAAYFDAYGDHSEVLAKIAAKNHANGVKNPFAQMRKDLGFDFCNTVSIKNPIIAAPLRMTDCSLVSDGAAAVVIVDSRRAKEFEKAVAFRARAQVSDFLPMSRRNLLDFEGPRRAWARAYDDAGCSATDLSFAEVHDCFTIAELLSYEAMGLAPKGEGRRVVDDGSVYLGGRLPVNASGGLKAKGHPIGATGVSMHVIAAMQLCDQAGEFQVDRPKLGGVFNMGGSAVANYVSILERTR</sequence>
<dbReference type="NCBIfam" id="NF005704">
    <property type="entry name" value="PRK07516.1"/>
    <property type="match status" value="1"/>
</dbReference>
<dbReference type="InterPro" id="IPR020616">
    <property type="entry name" value="Thiolase_N"/>
</dbReference>
<dbReference type="PIRSF" id="PIRSF000429">
    <property type="entry name" value="Ac-CoA_Ac_transf"/>
    <property type="match status" value="1"/>
</dbReference>
<dbReference type="PANTHER" id="PTHR42870:SF1">
    <property type="entry name" value="NON-SPECIFIC LIPID-TRANSFER PROTEIN-LIKE 2"/>
    <property type="match status" value="1"/>
</dbReference>
<evidence type="ECO:0000259" key="2">
    <source>
        <dbReference type="Pfam" id="PF22691"/>
    </source>
</evidence>
<keyword evidence="3" id="KW-0012">Acyltransferase</keyword>
<protein>
    <submittedName>
        <fullName evidence="3">Acetyl-CoA C-acetyltransferase</fullName>
        <ecNumber evidence="3">2.3.1.9</ecNumber>
    </submittedName>
</protein>
<dbReference type="EC" id="2.3.1.9" evidence="3"/>
<name>A0AAW8EPU8_VARPD</name>
<keyword evidence="3" id="KW-0808">Transferase</keyword>
<dbReference type="PANTHER" id="PTHR42870">
    <property type="entry name" value="ACETYL-COA C-ACETYLTRANSFERASE"/>
    <property type="match status" value="1"/>
</dbReference>